<dbReference type="EMBL" id="BAMD01000048">
    <property type="protein sequence ID" value="GAF04551.1"/>
    <property type="molecule type" value="Genomic_DNA"/>
</dbReference>
<keyword evidence="2" id="KW-0813">Transport</keyword>
<keyword evidence="10" id="KW-1185">Reference proteome</keyword>
<dbReference type="Pfam" id="PF00375">
    <property type="entry name" value="SDF"/>
    <property type="match status" value="1"/>
</dbReference>
<evidence type="ECO:0000256" key="5">
    <source>
        <dbReference type="ARBA" id="ARBA00022989"/>
    </source>
</evidence>
<dbReference type="GO" id="GO:0016020">
    <property type="term" value="C:membrane"/>
    <property type="evidence" value="ECO:0007669"/>
    <property type="project" value="UniProtKB-SubCell"/>
</dbReference>
<evidence type="ECO:0000313" key="10">
    <source>
        <dbReference type="Proteomes" id="UP000019402"/>
    </source>
</evidence>
<evidence type="ECO:0000256" key="1">
    <source>
        <dbReference type="ARBA" id="ARBA00004141"/>
    </source>
</evidence>
<dbReference type="PANTHER" id="PTHR11958">
    <property type="entry name" value="SODIUM/DICARBOXYLATE SYMPORTER-RELATED"/>
    <property type="match status" value="1"/>
</dbReference>
<feature type="transmembrane region" description="Helical" evidence="8">
    <location>
        <begin position="196"/>
        <end position="215"/>
    </location>
</feature>
<evidence type="ECO:0000256" key="3">
    <source>
        <dbReference type="ARBA" id="ARBA00022692"/>
    </source>
</evidence>
<evidence type="ECO:0000256" key="2">
    <source>
        <dbReference type="ARBA" id="ARBA00022448"/>
    </source>
</evidence>
<dbReference type="InterPro" id="IPR036458">
    <property type="entry name" value="Na:dicarbo_symporter_sf"/>
</dbReference>
<keyword evidence="5 8" id="KW-1133">Transmembrane helix</keyword>
<dbReference type="InterPro" id="IPR050746">
    <property type="entry name" value="DAACS"/>
</dbReference>
<dbReference type="OrthoDB" id="9768885at2"/>
<dbReference type="Proteomes" id="UP000019402">
    <property type="component" value="Unassembled WGS sequence"/>
</dbReference>
<dbReference type="InterPro" id="IPR001991">
    <property type="entry name" value="Na-dicarboxylate_symporter"/>
</dbReference>
<feature type="transmembrane region" description="Helical" evidence="8">
    <location>
        <begin position="383"/>
        <end position="403"/>
    </location>
</feature>
<dbReference type="Gene3D" id="1.10.3860.10">
    <property type="entry name" value="Sodium:dicarboxylate symporter"/>
    <property type="match status" value="1"/>
</dbReference>
<reference evidence="9 10" key="1">
    <citation type="journal article" date="2014" name="Genome Announc.">
        <title>Draft Genome Sequence of Cytophaga fermentans JCM 21142T, a Facultative Anaerobe Isolated from Marine Mud.</title>
        <authorList>
            <person name="Starns D."/>
            <person name="Oshima K."/>
            <person name="Suda W."/>
            <person name="Iino T."/>
            <person name="Yuki M."/>
            <person name="Inoue J."/>
            <person name="Kitamura K."/>
            <person name="Iida T."/>
            <person name="Darby A."/>
            <person name="Hattori M."/>
            <person name="Ohkuma M."/>
        </authorList>
    </citation>
    <scope>NUCLEOTIDE SEQUENCE [LARGE SCALE GENOMIC DNA]</scope>
    <source>
        <strain evidence="9 10">JCM 21142</strain>
    </source>
</reference>
<feature type="transmembrane region" description="Helical" evidence="8">
    <location>
        <begin position="81"/>
        <end position="102"/>
    </location>
</feature>
<dbReference type="eggNOG" id="COG1301">
    <property type="taxonomic scope" value="Bacteria"/>
</dbReference>
<feature type="transmembrane region" description="Helical" evidence="8">
    <location>
        <begin position="409"/>
        <end position="429"/>
    </location>
</feature>
<evidence type="ECO:0000256" key="8">
    <source>
        <dbReference type="SAM" id="Phobius"/>
    </source>
</evidence>
<gene>
    <name evidence="9" type="ORF">JCM21142_83260</name>
</gene>
<protein>
    <submittedName>
        <fullName evidence="9">Glutamate-aspartate carrier protein</fullName>
    </submittedName>
</protein>
<keyword evidence="4" id="KW-0769">Symport</keyword>
<dbReference type="SUPFAM" id="SSF118215">
    <property type="entry name" value="Proton glutamate symport protein"/>
    <property type="match status" value="1"/>
</dbReference>
<dbReference type="RefSeq" id="WP_044213820.1">
    <property type="nucleotide sequence ID" value="NZ_BAMD01000048.1"/>
</dbReference>
<feature type="transmembrane region" description="Helical" evidence="8">
    <location>
        <begin position="47"/>
        <end position="69"/>
    </location>
</feature>
<evidence type="ECO:0000256" key="4">
    <source>
        <dbReference type="ARBA" id="ARBA00022847"/>
    </source>
</evidence>
<organism evidence="9 10">
    <name type="scientific">Saccharicrinis fermentans DSM 9555 = JCM 21142</name>
    <dbReference type="NCBI Taxonomy" id="869213"/>
    <lineage>
        <taxon>Bacteria</taxon>
        <taxon>Pseudomonadati</taxon>
        <taxon>Bacteroidota</taxon>
        <taxon>Bacteroidia</taxon>
        <taxon>Marinilabiliales</taxon>
        <taxon>Marinilabiliaceae</taxon>
        <taxon>Saccharicrinis</taxon>
    </lineage>
</organism>
<keyword evidence="7" id="KW-0325">Glycoprotein</keyword>
<dbReference type="AlphaFoldDB" id="W7YJ78"/>
<keyword evidence="3 8" id="KW-0812">Transmembrane</keyword>
<comment type="caution">
    <text evidence="9">The sequence shown here is derived from an EMBL/GenBank/DDBJ whole genome shotgun (WGS) entry which is preliminary data.</text>
</comment>
<proteinExistence type="predicted"/>
<sequence>MKNVPLYLQIIAGIVLGAIWAILSGYLGWQGFTSDWIDPFGKIFIKLLKLIAIPLILFSIISGIVSLGNPKDLGRLGVRTLGLYLLTTVVAVSLGLVLVNTFKPGKALSDEVRLENRIAYELWADNNQIEIKDGLRFSDSPENKDIVKVKEALLQIERENEIVDKLKPKKKQGPLQALVDLVPENAFNAIAGNGSMLQIIFFAIFFGIALLYIPADKSRTIIQFVDGASEVFIKMVDIIMKGAPFFVFALMAGVVNDIAGDNPAKIVEIFKGLGWYSLTVLIGLLLMAFAIYPGVLKLLVPKRKFFEFLRGISPAQALAFSTSSSAATLPVTFECVEENLGVDKKTAGFVLPIGATVNMDGTSLYQAVAVLFLAQLHMIDLTLGQQITVVLTATLASIGSAAIPSAGIVMLMVVLQSVGLNPAWIAIILPVDRILDMVRTTVNVTGDASVSVIIDQYVSEES</sequence>
<evidence type="ECO:0000256" key="7">
    <source>
        <dbReference type="ARBA" id="ARBA00023180"/>
    </source>
</evidence>
<feature type="transmembrane region" description="Helical" evidence="8">
    <location>
        <begin position="236"/>
        <end position="255"/>
    </location>
</feature>
<feature type="transmembrane region" description="Helical" evidence="8">
    <location>
        <begin position="7"/>
        <end position="27"/>
    </location>
</feature>
<dbReference type="STRING" id="869213.GCA_000517085_02016"/>
<comment type="subcellular location">
    <subcellularLocation>
        <location evidence="1">Membrane</location>
        <topology evidence="1">Multi-pass membrane protein</topology>
    </subcellularLocation>
</comment>
<accession>W7YJ78</accession>
<dbReference type="GO" id="GO:0015293">
    <property type="term" value="F:symporter activity"/>
    <property type="evidence" value="ECO:0007669"/>
    <property type="project" value="UniProtKB-KW"/>
</dbReference>
<dbReference type="PANTHER" id="PTHR11958:SF63">
    <property type="entry name" value="AMINO ACID TRANSPORTER"/>
    <property type="match status" value="1"/>
</dbReference>
<evidence type="ECO:0000256" key="6">
    <source>
        <dbReference type="ARBA" id="ARBA00023136"/>
    </source>
</evidence>
<feature type="transmembrane region" description="Helical" evidence="8">
    <location>
        <begin position="275"/>
        <end position="300"/>
    </location>
</feature>
<keyword evidence="6 8" id="KW-0472">Membrane</keyword>
<name>W7YJ78_9BACT</name>
<dbReference type="InterPro" id="IPR018107">
    <property type="entry name" value="Na-dicarboxylate_symporter_CS"/>
</dbReference>
<dbReference type="PRINTS" id="PR00173">
    <property type="entry name" value="EDTRNSPORT"/>
</dbReference>
<evidence type="ECO:0000313" key="9">
    <source>
        <dbReference type="EMBL" id="GAF04551.1"/>
    </source>
</evidence>
<dbReference type="PROSITE" id="PS00714">
    <property type="entry name" value="NA_DICARBOXYL_SYMP_2"/>
    <property type="match status" value="1"/>
</dbReference>
<dbReference type="GO" id="GO:1902475">
    <property type="term" value="P:L-alpha-amino acid transmembrane transport"/>
    <property type="evidence" value="ECO:0007669"/>
    <property type="project" value="UniProtKB-ARBA"/>
</dbReference>